<protein>
    <submittedName>
        <fullName evidence="1">Uncharacterized protein</fullName>
    </submittedName>
</protein>
<reference evidence="1" key="1">
    <citation type="submission" date="2019-10" db="EMBL/GenBank/DDBJ databases">
        <title>Metagenomic sequencing of thiosulfate-disproportionating enrichment culture.</title>
        <authorList>
            <person name="Umezawa K."/>
            <person name="Kojima H."/>
            <person name="Fukui M."/>
        </authorList>
    </citation>
    <scope>NUCLEOTIDE SEQUENCE</scope>
    <source>
        <strain evidence="1">45J</strain>
    </source>
</reference>
<evidence type="ECO:0000313" key="1">
    <source>
        <dbReference type="EMBL" id="GER92610.1"/>
    </source>
</evidence>
<dbReference type="AlphaFoldDB" id="A0A5J4L1A4"/>
<sequence length="116" mass="12989">MADFVYKEYSEEEDRIYNEAIAKIREAIKNGLNFNEACSIINVDNELKKFIVDDALKIMIAEMHYANGMSLKQVADALKIPIRAVDIANMEMLEDVGITAAEIYRKSNPGSPMGNA</sequence>
<accession>A0A5J4L1A4</accession>
<comment type="caution">
    <text evidence="1">The sequence shown here is derived from an EMBL/GenBank/DDBJ whole genome shotgun (WGS) entry which is preliminary data.</text>
</comment>
<organism evidence="1">
    <name type="scientific">hot springs metagenome</name>
    <dbReference type="NCBI Taxonomy" id="433727"/>
    <lineage>
        <taxon>unclassified sequences</taxon>
        <taxon>metagenomes</taxon>
        <taxon>ecological metagenomes</taxon>
    </lineage>
</organism>
<proteinExistence type="predicted"/>
<dbReference type="EMBL" id="BLAB01000001">
    <property type="protein sequence ID" value="GER92610.1"/>
    <property type="molecule type" value="Genomic_DNA"/>
</dbReference>
<name>A0A5J4L1A4_9ZZZZ</name>
<gene>
    <name evidence="1" type="ORF">A45J_0328</name>
</gene>